<dbReference type="AlphaFoldDB" id="A0A949TQ64"/>
<gene>
    <name evidence="4" type="ORF">I6U48_26915</name>
</gene>
<evidence type="ECO:0000313" key="4">
    <source>
        <dbReference type="EMBL" id="MBV7276510.1"/>
    </source>
</evidence>
<feature type="modified residue" description="4-aspartylphosphate" evidence="2">
    <location>
        <position position="55"/>
    </location>
</feature>
<evidence type="ECO:0000256" key="1">
    <source>
        <dbReference type="ARBA" id="ARBA00022553"/>
    </source>
</evidence>
<protein>
    <submittedName>
        <fullName evidence="4">Response regulator</fullName>
    </submittedName>
</protein>
<dbReference type="SMART" id="SM00448">
    <property type="entry name" value="REC"/>
    <property type="match status" value="1"/>
</dbReference>
<dbReference type="InterPro" id="IPR001789">
    <property type="entry name" value="Sig_transdc_resp-reg_receiver"/>
</dbReference>
<dbReference type="Pfam" id="PF13690">
    <property type="entry name" value="CheX"/>
    <property type="match status" value="1"/>
</dbReference>
<organism evidence="4 5">
    <name type="scientific">Clostridium thailandense</name>
    <dbReference type="NCBI Taxonomy" id="2794346"/>
    <lineage>
        <taxon>Bacteria</taxon>
        <taxon>Bacillati</taxon>
        <taxon>Bacillota</taxon>
        <taxon>Clostridia</taxon>
        <taxon>Eubacteriales</taxon>
        <taxon>Clostridiaceae</taxon>
        <taxon>Clostridium</taxon>
    </lineage>
</organism>
<comment type="caution">
    <text evidence="4">The sequence shown here is derived from an EMBL/GenBank/DDBJ whole genome shotgun (WGS) entry which is preliminary data.</text>
</comment>
<evidence type="ECO:0000256" key="2">
    <source>
        <dbReference type="PROSITE-ProRule" id="PRU00169"/>
    </source>
</evidence>
<dbReference type="RefSeq" id="WP_218323591.1">
    <property type="nucleotide sequence ID" value="NZ_JAEEGC010000181.1"/>
</dbReference>
<evidence type="ECO:0000313" key="5">
    <source>
        <dbReference type="Proteomes" id="UP000694308"/>
    </source>
</evidence>
<evidence type="ECO:0000259" key="3">
    <source>
        <dbReference type="PROSITE" id="PS50110"/>
    </source>
</evidence>
<dbReference type="GO" id="GO:0000160">
    <property type="term" value="P:phosphorelay signal transduction system"/>
    <property type="evidence" value="ECO:0007669"/>
    <property type="project" value="InterPro"/>
</dbReference>
<sequence length="284" mass="32009">MKKTRVLIVDDSIFSVSVLRDILEENDFEVVGDAASLEEVKKEVMDKKPDLVTMDMTMPGADGLECTREIKKIDSNIKVIIVSSMMDDEIVKKAERDGASGYVQKPVDSEELVTTVRRIFASEDLYIELKQTYMDLFKESLSNNLNRLTKTIPNYTEEIYKSETEHSRGVSIVVGVIGKFAGRMLMDLSKETAENISRLAIKRDPKNMEECLQILGEFSNIVAGNACSYLNRKNKLYGFRVSPPAIFHGNSLNISKTSMETITVICKTQLGEIFFNVGFQRSDE</sequence>
<dbReference type="PANTHER" id="PTHR44591:SF3">
    <property type="entry name" value="RESPONSE REGULATORY DOMAIN-CONTAINING PROTEIN"/>
    <property type="match status" value="1"/>
</dbReference>
<dbReference type="EMBL" id="JAEEGC010000181">
    <property type="protein sequence ID" value="MBV7276510.1"/>
    <property type="molecule type" value="Genomic_DNA"/>
</dbReference>
<dbReference type="PANTHER" id="PTHR44591">
    <property type="entry name" value="STRESS RESPONSE REGULATOR PROTEIN 1"/>
    <property type="match status" value="1"/>
</dbReference>
<name>A0A949TQ64_9CLOT</name>
<dbReference type="InterPro" id="IPR050595">
    <property type="entry name" value="Bact_response_regulator"/>
</dbReference>
<dbReference type="Pfam" id="PF00072">
    <property type="entry name" value="Response_reg"/>
    <property type="match status" value="1"/>
</dbReference>
<dbReference type="Proteomes" id="UP000694308">
    <property type="component" value="Unassembled WGS sequence"/>
</dbReference>
<accession>A0A949TQ64</accession>
<dbReference type="InterPro" id="IPR028051">
    <property type="entry name" value="CheX-like_dom"/>
</dbReference>
<proteinExistence type="predicted"/>
<feature type="domain" description="Response regulatory" evidence="3">
    <location>
        <begin position="5"/>
        <end position="120"/>
    </location>
</feature>
<keyword evidence="5" id="KW-1185">Reference proteome</keyword>
<dbReference type="CDD" id="cd17906">
    <property type="entry name" value="CheX"/>
    <property type="match status" value="1"/>
</dbReference>
<dbReference type="PROSITE" id="PS50110">
    <property type="entry name" value="RESPONSE_REGULATORY"/>
    <property type="match status" value="1"/>
</dbReference>
<reference evidence="4" key="1">
    <citation type="submission" date="2020-12" db="EMBL/GenBank/DDBJ databases">
        <title>Clostridium thailandense sp. nov., a novel acetogenic bacterium isolated from peat land soil in Thailand.</title>
        <authorList>
            <person name="Chaikitkaew S."/>
            <person name="Birkeland N.K."/>
        </authorList>
    </citation>
    <scope>NUCLEOTIDE SEQUENCE</scope>
    <source>
        <strain evidence="4">PL3</strain>
    </source>
</reference>
<keyword evidence="1 2" id="KW-0597">Phosphoprotein</keyword>